<dbReference type="SUPFAM" id="SSF54106">
    <property type="entry name" value="LysM domain"/>
    <property type="match status" value="1"/>
</dbReference>
<proteinExistence type="predicted"/>
<protein>
    <recommendedName>
        <fullName evidence="8">Peptidase C51 domain-containing protein</fullName>
    </recommendedName>
</protein>
<dbReference type="PROSITE" id="PS50911">
    <property type="entry name" value="CHAP"/>
    <property type="match status" value="1"/>
</dbReference>
<comment type="caution">
    <text evidence="6">The sequence shown here is derived from an EMBL/GenBank/DDBJ whole genome shotgun (WGS) entry which is preliminary data.</text>
</comment>
<dbReference type="Gene3D" id="3.90.1720.10">
    <property type="entry name" value="endopeptidase domain like (from Nostoc punctiforme)"/>
    <property type="match status" value="1"/>
</dbReference>
<keyword evidence="3" id="KW-0472">Membrane</keyword>
<keyword evidence="3" id="KW-0812">Transmembrane</keyword>
<gene>
    <name evidence="6" type="ORF">KDK_23910</name>
</gene>
<dbReference type="Pfam" id="PF05257">
    <property type="entry name" value="CHAP"/>
    <property type="match status" value="1"/>
</dbReference>
<dbReference type="InterPro" id="IPR038765">
    <property type="entry name" value="Papain-like_cys_pep_sf"/>
</dbReference>
<dbReference type="Pfam" id="PF01476">
    <property type="entry name" value="LysM"/>
    <property type="match status" value="1"/>
</dbReference>
<keyword evidence="7" id="KW-1185">Reference proteome</keyword>
<accession>A0A402AHJ3</accession>
<dbReference type="SMART" id="SM00257">
    <property type="entry name" value="LysM"/>
    <property type="match status" value="1"/>
</dbReference>
<organism evidence="6 7">
    <name type="scientific">Dictyobacter kobayashii</name>
    <dbReference type="NCBI Taxonomy" id="2014872"/>
    <lineage>
        <taxon>Bacteria</taxon>
        <taxon>Bacillati</taxon>
        <taxon>Chloroflexota</taxon>
        <taxon>Ktedonobacteria</taxon>
        <taxon>Ktedonobacterales</taxon>
        <taxon>Dictyobacteraceae</taxon>
        <taxon>Dictyobacter</taxon>
    </lineage>
</organism>
<evidence type="ECO:0000259" key="4">
    <source>
        <dbReference type="PROSITE" id="PS50911"/>
    </source>
</evidence>
<keyword evidence="1" id="KW-0732">Signal</keyword>
<keyword evidence="3" id="KW-1133">Transmembrane helix</keyword>
<feature type="domain" description="LysM" evidence="5">
    <location>
        <begin position="58"/>
        <end position="102"/>
    </location>
</feature>
<evidence type="ECO:0000256" key="3">
    <source>
        <dbReference type="SAM" id="Phobius"/>
    </source>
</evidence>
<dbReference type="InterPro" id="IPR036779">
    <property type="entry name" value="LysM_dom_sf"/>
</dbReference>
<evidence type="ECO:0008006" key="8">
    <source>
        <dbReference type="Google" id="ProtNLM"/>
    </source>
</evidence>
<dbReference type="CDD" id="cd00118">
    <property type="entry name" value="LysM"/>
    <property type="match status" value="1"/>
</dbReference>
<evidence type="ECO:0000256" key="2">
    <source>
        <dbReference type="ARBA" id="ARBA00022801"/>
    </source>
</evidence>
<dbReference type="PROSITE" id="PS51782">
    <property type="entry name" value="LYSM"/>
    <property type="match status" value="1"/>
</dbReference>
<reference evidence="7" key="1">
    <citation type="submission" date="2018-12" db="EMBL/GenBank/DDBJ databases">
        <title>Tengunoibacter tsumagoiensis gen. nov., sp. nov., Dictyobacter kobayashii sp. nov., D. alpinus sp. nov., and D. joshuensis sp. nov. and description of Dictyobacteraceae fam. nov. within the order Ktedonobacterales isolated from Tengu-no-mugimeshi.</title>
        <authorList>
            <person name="Wang C.M."/>
            <person name="Zheng Y."/>
            <person name="Sakai Y."/>
            <person name="Toyoda A."/>
            <person name="Minakuchi Y."/>
            <person name="Abe K."/>
            <person name="Yokota A."/>
            <person name="Yabe S."/>
        </authorList>
    </citation>
    <scope>NUCLEOTIDE SEQUENCE [LARGE SCALE GENOMIC DNA]</scope>
    <source>
        <strain evidence="7">Uno11</strain>
    </source>
</reference>
<dbReference type="AlphaFoldDB" id="A0A402AHJ3"/>
<keyword evidence="2" id="KW-0378">Hydrolase</keyword>
<dbReference type="InterPro" id="IPR018392">
    <property type="entry name" value="LysM"/>
</dbReference>
<evidence type="ECO:0000313" key="6">
    <source>
        <dbReference type="EMBL" id="GCE18591.1"/>
    </source>
</evidence>
<dbReference type="Proteomes" id="UP000287188">
    <property type="component" value="Unassembled WGS sequence"/>
</dbReference>
<dbReference type="InterPro" id="IPR007921">
    <property type="entry name" value="CHAP_dom"/>
</dbReference>
<dbReference type="GO" id="GO:0016787">
    <property type="term" value="F:hydrolase activity"/>
    <property type="evidence" value="ECO:0007669"/>
    <property type="project" value="UniProtKB-KW"/>
</dbReference>
<dbReference type="Gene3D" id="3.10.350.10">
    <property type="entry name" value="LysM domain"/>
    <property type="match status" value="1"/>
</dbReference>
<name>A0A402AHJ3_9CHLR</name>
<evidence type="ECO:0000313" key="7">
    <source>
        <dbReference type="Proteomes" id="UP000287188"/>
    </source>
</evidence>
<evidence type="ECO:0000259" key="5">
    <source>
        <dbReference type="PROSITE" id="PS51782"/>
    </source>
</evidence>
<feature type="domain" description="Peptidase C51" evidence="4">
    <location>
        <begin position="169"/>
        <end position="298"/>
    </location>
</feature>
<dbReference type="EMBL" id="BIFS01000001">
    <property type="protein sequence ID" value="GCE18591.1"/>
    <property type="molecule type" value="Genomic_DNA"/>
</dbReference>
<feature type="transmembrane region" description="Helical" evidence="3">
    <location>
        <begin position="16"/>
        <end position="36"/>
    </location>
</feature>
<sequence>MQTQPRSWKVFQRYNVVSFVVSTCFIIVFGLGLVGVTSRANVEGAHARTNVACSQADRIHTVIRNETLASIAAYYGFGEQSIVAYNRLSGPNSIYINQSICIPSIPLEDMSSAIRTFKLPRRLAAPLALMKHVAQMSLEKRDQPAAPQFQAVPYQETDLPVSVALHRVPAGYYAAMAPFSMAASNHNTFPVGQCTWWAVARYYQLHDVFVPWSMNADAGEWVDRAPEFGWHVSSVPTVGSILVLQAGVQGASPVGHVAVVEQILNDGTVIASSMNWGNHPGAVTNSLFRVGTGVAFISQSS</sequence>
<dbReference type="SUPFAM" id="SSF54001">
    <property type="entry name" value="Cysteine proteinases"/>
    <property type="match status" value="1"/>
</dbReference>
<evidence type="ECO:0000256" key="1">
    <source>
        <dbReference type="ARBA" id="ARBA00022729"/>
    </source>
</evidence>